<organism evidence="1">
    <name type="scientific">marine sediment metagenome</name>
    <dbReference type="NCBI Taxonomy" id="412755"/>
    <lineage>
        <taxon>unclassified sequences</taxon>
        <taxon>metagenomes</taxon>
        <taxon>ecological metagenomes</taxon>
    </lineage>
</organism>
<dbReference type="SUPFAM" id="SSF56112">
    <property type="entry name" value="Protein kinase-like (PK-like)"/>
    <property type="match status" value="1"/>
</dbReference>
<reference evidence="1" key="1">
    <citation type="journal article" date="2014" name="Front. Microbiol.">
        <title>High frequency of phylogenetically diverse reductive dehalogenase-homologous genes in deep subseafloor sedimentary metagenomes.</title>
        <authorList>
            <person name="Kawai M."/>
            <person name="Futagami T."/>
            <person name="Toyoda A."/>
            <person name="Takaki Y."/>
            <person name="Nishi S."/>
            <person name="Hori S."/>
            <person name="Arai W."/>
            <person name="Tsubouchi T."/>
            <person name="Morono Y."/>
            <person name="Uchiyama I."/>
            <person name="Ito T."/>
            <person name="Fujiyama A."/>
            <person name="Inagaki F."/>
            <person name="Takami H."/>
        </authorList>
    </citation>
    <scope>NUCLEOTIDE SEQUENCE</scope>
    <source>
        <strain evidence="1">Expedition CK06-06</strain>
    </source>
</reference>
<proteinExistence type="predicted"/>
<accession>X1C048</accession>
<comment type="caution">
    <text evidence="1">The sequence shown here is derived from an EMBL/GenBank/DDBJ whole genome shotgun (WGS) entry which is preliminary data.</text>
</comment>
<protein>
    <recommendedName>
        <fullName evidence="2">Aminoglycoside phosphotransferase domain-containing protein</fullName>
    </recommendedName>
</protein>
<evidence type="ECO:0000313" key="1">
    <source>
        <dbReference type="EMBL" id="GAG77766.1"/>
    </source>
</evidence>
<gene>
    <name evidence="1" type="ORF">S01H4_25549</name>
</gene>
<dbReference type="InterPro" id="IPR011009">
    <property type="entry name" value="Kinase-like_dom_sf"/>
</dbReference>
<evidence type="ECO:0008006" key="2">
    <source>
        <dbReference type="Google" id="ProtNLM"/>
    </source>
</evidence>
<sequence>MHYLEVKFSNDTQTEPSNPHIVVKIPKPVVKILGTHEVKFYSFIAETMNQGTIPTCYDAVFSEESGWSHIILEDLSKTYLGIWEYPPTKRYCEKAIDCLAEIHAFWWDHPKLKELSKHSYVLYVPKENSFTEEEII</sequence>
<name>X1C048_9ZZZZ</name>
<dbReference type="AlphaFoldDB" id="X1C048"/>
<dbReference type="EMBL" id="BART01012174">
    <property type="protein sequence ID" value="GAG77766.1"/>
    <property type="molecule type" value="Genomic_DNA"/>
</dbReference>